<dbReference type="InterPro" id="IPR012337">
    <property type="entry name" value="RNaseH-like_sf"/>
</dbReference>
<evidence type="ECO:0000313" key="2">
    <source>
        <dbReference type="Proteomes" id="UP000515124"/>
    </source>
</evidence>
<keyword evidence="2" id="KW-1185">Reference proteome</keyword>
<dbReference type="InterPro" id="IPR008906">
    <property type="entry name" value="HATC_C_dom"/>
</dbReference>
<evidence type="ECO:0000313" key="3">
    <source>
        <dbReference type="RefSeq" id="XP_021813145.1"/>
    </source>
</evidence>
<organism evidence="2 3">
    <name type="scientific">Prunus avium</name>
    <name type="common">Cherry</name>
    <name type="synonym">Cerasus avium</name>
    <dbReference type="NCBI Taxonomy" id="42229"/>
    <lineage>
        <taxon>Eukaryota</taxon>
        <taxon>Viridiplantae</taxon>
        <taxon>Streptophyta</taxon>
        <taxon>Embryophyta</taxon>
        <taxon>Tracheophyta</taxon>
        <taxon>Spermatophyta</taxon>
        <taxon>Magnoliopsida</taxon>
        <taxon>eudicotyledons</taxon>
        <taxon>Gunneridae</taxon>
        <taxon>Pentapetalae</taxon>
        <taxon>rosids</taxon>
        <taxon>fabids</taxon>
        <taxon>Rosales</taxon>
        <taxon>Rosaceae</taxon>
        <taxon>Amygdaloideae</taxon>
        <taxon>Amygdaleae</taxon>
        <taxon>Prunus</taxon>
    </lineage>
</organism>
<dbReference type="RefSeq" id="XP_021813145.1">
    <property type="nucleotide sequence ID" value="XM_021957453.1"/>
</dbReference>
<dbReference type="AlphaFoldDB" id="A0A6P5S812"/>
<protein>
    <submittedName>
        <fullName evidence="3">Zinc finger BED domain-containing protein RICESLEEPER 3-like</fullName>
    </submittedName>
</protein>
<evidence type="ECO:0000259" key="1">
    <source>
        <dbReference type="Pfam" id="PF05699"/>
    </source>
</evidence>
<proteinExistence type="predicted"/>
<dbReference type="PANTHER" id="PTHR46481:SF2">
    <property type="entry name" value="BED-TYPE DOMAIN-CONTAINING PROTEIN"/>
    <property type="match status" value="1"/>
</dbReference>
<sequence length="542" mass="61227">MVDVEVVNKRAKCIYCPKSKVGLGDYACDSGKNGTSGMISHIRKYCKYYPPNQDKTQKIITGNKGQSNKMVARGFVQSDIIHACVEMIVVDELPFSFVEKKGFMRFCSVACPMFEVPSRRKTVRQFLKMYDAQKQQLKKDLSALRINLTTDTWTSVQNTNYMVLTAHFIDCDWKMHKRVLNFCVIPNHQGNTIGDLIESCLLQWGIEKVLTITVDNASANKVAIDWVSGLRKLQKSVMAIRNAVRYVRSSPQRLDYFKISVEKEKLTCKNLVCMDVPTRWNSTYMMLDAALKFKKAFTRMVEDLNSPFMAYFKEPDEVVDEDGVVQTNSRQCRVGPPTDVDWDNASIFVRFLKTREVKGVLMALYDEYVPKVDGGIHMRLSSTTENVGSTSGSNNIVEESVAGDDFLDDWIREVSQSDEAVVSHEVDSYLGDPLALVSKDACFDILMWWKLNGPKYPVLAAIAKDVLSIQTSTVASESCFSTGGRVIDAFRSSLTPTSVEALICMQNWLRGDEISSLEDTPSIEEFEFYETIESEYANDEDA</sequence>
<dbReference type="SUPFAM" id="SSF53098">
    <property type="entry name" value="Ribonuclease H-like"/>
    <property type="match status" value="1"/>
</dbReference>
<dbReference type="GO" id="GO:0046983">
    <property type="term" value="F:protein dimerization activity"/>
    <property type="evidence" value="ECO:0007669"/>
    <property type="project" value="InterPro"/>
</dbReference>
<feature type="domain" description="HAT C-terminal dimerisation" evidence="1">
    <location>
        <begin position="425"/>
        <end position="509"/>
    </location>
</feature>
<dbReference type="InterPro" id="IPR052035">
    <property type="entry name" value="ZnF_BED_domain_contain"/>
</dbReference>
<reference evidence="3" key="1">
    <citation type="submission" date="2025-08" db="UniProtKB">
        <authorList>
            <consortium name="RefSeq"/>
        </authorList>
    </citation>
    <scope>IDENTIFICATION</scope>
</reference>
<dbReference type="GeneID" id="110756069"/>
<name>A0A6P5S812_PRUAV</name>
<dbReference type="SUPFAM" id="SSF140996">
    <property type="entry name" value="Hermes dimerisation domain"/>
    <property type="match status" value="1"/>
</dbReference>
<accession>A0A6P5S812</accession>
<dbReference type="KEGG" id="pavi:110756069"/>
<gene>
    <name evidence="3" type="primary">LOC110756069</name>
</gene>
<dbReference type="Pfam" id="PF05699">
    <property type="entry name" value="Dimer_Tnp_hAT"/>
    <property type="match status" value="1"/>
</dbReference>
<dbReference type="Proteomes" id="UP000515124">
    <property type="component" value="Unplaced"/>
</dbReference>
<dbReference type="PANTHER" id="PTHR46481">
    <property type="entry name" value="ZINC FINGER BED DOMAIN-CONTAINING PROTEIN 4"/>
    <property type="match status" value="1"/>
</dbReference>